<dbReference type="Gene3D" id="3.30.300.20">
    <property type="match status" value="1"/>
</dbReference>
<dbReference type="OrthoDB" id="2990196at2"/>
<keyword evidence="2" id="KW-1185">Reference proteome</keyword>
<accession>A0A5C5SE31</accession>
<dbReference type="SUPFAM" id="SSF82784">
    <property type="entry name" value="OsmC-like"/>
    <property type="match status" value="1"/>
</dbReference>
<evidence type="ECO:0000313" key="2">
    <source>
        <dbReference type="Proteomes" id="UP000317430"/>
    </source>
</evidence>
<proteinExistence type="predicted"/>
<dbReference type="EMBL" id="VOHL01000002">
    <property type="protein sequence ID" value="TWS98031.1"/>
    <property type="molecule type" value="Genomic_DNA"/>
</dbReference>
<dbReference type="Proteomes" id="UP000317430">
    <property type="component" value="Unassembled WGS sequence"/>
</dbReference>
<organism evidence="1 2">
    <name type="scientific">Streptococcus cuniculipharyngis</name>
    <dbReference type="NCBI Taxonomy" id="1562651"/>
    <lineage>
        <taxon>Bacteria</taxon>
        <taxon>Bacillati</taxon>
        <taxon>Bacillota</taxon>
        <taxon>Bacilli</taxon>
        <taxon>Lactobacillales</taxon>
        <taxon>Streptococcaceae</taxon>
        <taxon>Streptococcus</taxon>
    </lineage>
</organism>
<sequence length="126" mass="14165">MYQTSIIGQGLYRAKARGYGQELDLFGNTAAGETPMSLVNVALASCVTMCAQGYFARYHEQDNVPIEVTSSYEAEQFILLLTCSQPLKEEHKRALTAYIEQHCRVKKLLNDTIGISITIKTREDER</sequence>
<gene>
    <name evidence="1" type="ORF">FRX57_03635</name>
</gene>
<dbReference type="AlphaFoldDB" id="A0A5C5SE31"/>
<dbReference type="InterPro" id="IPR015946">
    <property type="entry name" value="KH_dom-like_a/b"/>
</dbReference>
<dbReference type="RefSeq" id="WP_146566797.1">
    <property type="nucleotide sequence ID" value="NZ_VOHL01000002.1"/>
</dbReference>
<comment type="caution">
    <text evidence="1">The sequence shown here is derived from an EMBL/GenBank/DDBJ whole genome shotgun (WGS) entry which is preliminary data.</text>
</comment>
<protein>
    <submittedName>
        <fullName evidence="1">OsmC family peroxiredoxin</fullName>
    </submittedName>
</protein>
<name>A0A5C5SE31_9STRE</name>
<reference evidence="1 2" key="1">
    <citation type="submission" date="2019-08" db="EMBL/GenBank/DDBJ databases">
        <authorList>
            <person name="Lei W."/>
        </authorList>
    </citation>
    <scope>NUCLEOTIDE SEQUENCE [LARGE SCALE GENOMIC DNA]</scope>
    <source>
        <strain evidence="1 2">CCUG 66496</strain>
    </source>
</reference>
<evidence type="ECO:0000313" key="1">
    <source>
        <dbReference type="EMBL" id="TWS98031.1"/>
    </source>
</evidence>
<dbReference type="InterPro" id="IPR036102">
    <property type="entry name" value="OsmC/Ohrsf"/>
</dbReference>